<dbReference type="Proteomes" id="UP000324222">
    <property type="component" value="Unassembled WGS sequence"/>
</dbReference>
<organism evidence="2 3">
    <name type="scientific">Portunus trituberculatus</name>
    <name type="common">Swimming crab</name>
    <name type="synonym">Neptunus trituberculatus</name>
    <dbReference type="NCBI Taxonomy" id="210409"/>
    <lineage>
        <taxon>Eukaryota</taxon>
        <taxon>Metazoa</taxon>
        <taxon>Ecdysozoa</taxon>
        <taxon>Arthropoda</taxon>
        <taxon>Crustacea</taxon>
        <taxon>Multicrustacea</taxon>
        <taxon>Malacostraca</taxon>
        <taxon>Eumalacostraca</taxon>
        <taxon>Eucarida</taxon>
        <taxon>Decapoda</taxon>
        <taxon>Pleocyemata</taxon>
        <taxon>Brachyura</taxon>
        <taxon>Eubrachyura</taxon>
        <taxon>Portunoidea</taxon>
        <taxon>Portunidae</taxon>
        <taxon>Portuninae</taxon>
        <taxon>Portunus</taxon>
    </lineage>
</organism>
<evidence type="ECO:0000256" key="1">
    <source>
        <dbReference type="SAM" id="MobiDB-lite"/>
    </source>
</evidence>
<proteinExistence type="predicted"/>
<evidence type="ECO:0000313" key="3">
    <source>
        <dbReference type="Proteomes" id="UP000324222"/>
    </source>
</evidence>
<protein>
    <submittedName>
        <fullName evidence="2">Uncharacterized protein</fullName>
    </submittedName>
</protein>
<dbReference type="EMBL" id="VSRR010034460">
    <property type="protein sequence ID" value="MPC72278.1"/>
    <property type="molecule type" value="Genomic_DNA"/>
</dbReference>
<keyword evidence="3" id="KW-1185">Reference proteome</keyword>
<gene>
    <name evidence="2" type="ORF">E2C01_066577</name>
</gene>
<dbReference type="AlphaFoldDB" id="A0A5B7HU72"/>
<sequence>MSSNKDHTPASSSTAATQSGAVIDGSATPTSTTVPGHNPDSSHATVGSVQTSIKVTAQYSSPSHSAPSNAIDLSTRTICPQSGYSVVVGLVLSVCSDTNLIAASLNGSTTATCIITSPDAQPARFAVPALTAIRPRPSTP</sequence>
<name>A0A5B7HU72_PORTR</name>
<evidence type="ECO:0000313" key="2">
    <source>
        <dbReference type="EMBL" id="MPC72278.1"/>
    </source>
</evidence>
<feature type="region of interest" description="Disordered" evidence="1">
    <location>
        <begin position="1"/>
        <end position="49"/>
    </location>
</feature>
<comment type="caution">
    <text evidence="2">The sequence shown here is derived from an EMBL/GenBank/DDBJ whole genome shotgun (WGS) entry which is preliminary data.</text>
</comment>
<feature type="compositionally biased region" description="Polar residues" evidence="1">
    <location>
        <begin position="27"/>
        <end position="49"/>
    </location>
</feature>
<reference evidence="2 3" key="1">
    <citation type="submission" date="2019-05" db="EMBL/GenBank/DDBJ databases">
        <title>Another draft genome of Portunus trituberculatus and its Hox gene families provides insights of decapod evolution.</title>
        <authorList>
            <person name="Jeong J.-H."/>
            <person name="Song I."/>
            <person name="Kim S."/>
            <person name="Choi T."/>
            <person name="Kim D."/>
            <person name="Ryu S."/>
            <person name="Kim W."/>
        </authorList>
    </citation>
    <scope>NUCLEOTIDE SEQUENCE [LARGE SCALE GENOMIC DNA]</scope>
    <source>
        <tissue evidence="2">Muscle</tissue>
    </source>
</reference>
<accession>A0A5B7HU72</accession>